<dbReference type="PANTHER" id="PTHR22605:SF16">
    <property type="entry name" value="E3 UBIQUITIN-PROTEIN LIGASE RNF213"/>
    <property type="match status" value="1"/>
</dbReference>
<dbReference type="Proteomes" id="UP001195483">
    <property type="component" value="Unassembled WGS sequence"/>
</dbReference>
<keyword evidence="2" id="KW-1185">Reference proteome</keyword>
<sequence>MSVTLKHASFQIEEMVYRANYTNAATFRKLDEKIPQVALNSGAKHKISEEFRSLPDLCQALDNLDIAISFLKSIGGNPESDLDKFMVETLKMEQSLHNASAKLYCQYKHVKSLWLLLSLEKTKILAKHKEMIFDGIPVDFHQPLTPELRKALKEYLQHLPLKGLIPLLELIFECIVLVISVPQNPEDEDFVDTKEKKFVDYLQVLLSDNEMEVPLQNFPLEVLSKYCVSTWELAYRTLQDKERSGYRT</sequence>
<dbReference type="GO" id="GO:0004842">
    <property type="term" value="F:ubiquitin-protein transferase activity"/>
    <property type="evidence" value="ECO:0007669"/>
    <property type="project" value="InterPro"/>
</dbReference>
<reference evidence="1" key="2">
    <citation type="journal article" date="2021" name="Genome Biol. Evol.">
        <title>Developing a high-quality reference genome for a parasitic bivalve with doubly uniparental inheritance (Bivalvia: Unionida).</title>
        <authorList>
            <person name="Smith C.H."/>
        </authorList>
    </citation>
    <scope>NUCLEOTIDE SEQUENCE</scope>
    <source>
        <strain evidence="1">CHS0354</strain>
        <tissue evidence="1">Mantle</tissue>
    </source>
</reference>
<protein>
    <submittedName>
        <fullName evidence="1">Uncharacterized protein</fullName>
    </submittedName>
</protein>
<dbReference type="PANTHER" id="PTHR22605">
    <property type="entry name" value="RZ-TYPE DOMAIN-CONTAINING PROTEIN"/>
    <property type="match status" value="1"/>
</dbReference>
<name>A0AAE0SAI9_9BIVA</name>
<dbReference type="InterPro" id="IPR031248">
    <property type="entry name" value="RNF213"/>
</dbReference>
<dbReference type="EMBL" id="JAEAOA010000988">
    <property type="protein sequence ID" value="KAK3588410.1"/>
    <property type="molecule type" value="Genomic_DNA"/>
</dbReference>
<reference evidence="1" key="3">
    <citation type="submission" date="2023-05" db="EMBL/GenBank/DDBJ databases">
        <authorList>
            <person name="Smith C.H."/>
        </authorList>
    </citation>
    <scope>NUCLEOTIDE SEQUENCE</scope>
    <source>
        <strain evidence="1">CHS0354</strain>
        <tissue evidence="1">Mantle</tissue>
    </source>
</reference>
<dbReference type="GO" id="GO:0016887">
    <property type="term" value="F:ATP hydrolysis activity"/>
    <property type="evidence" value="ECO:0007669"/>
    <property type="project" value="InterPro"/>
</dbReference>
<reference evidence="1" key="1">
    <citation type="journal article" date="2021" name="Genome Biol. Evol.">
        <title>A High-Quality Reference Genome for a Parasitic Bivalve with Doubly Uniparental Inheritance (Bivalvia: Unionida).</title>
        <authorList>
            <person name="Smith C.H."/>
        </authorList>
    </citation>
    <scope>NUCLEOTIDE SEQUENCE</scope>
    <source>
        <strain evidence="1">CHS0354</strain>
    </source>
</reference>
<proteinExistence type="predicted"/>
<organism evidence="1 2">
    <name type="scientific">Potamilus streckersoni</name>
    <dbReference type="NCBI Taxonomy" id="2493646"/>
    <lineage>
        <taxon>Eukaryota</taxon>
        <taxon>Metazoa</taxon>
        <taxon>Spiralia</taxon>
        <taxon>Lophotrochozoa</taxon>
        <taxon>Mollusca</taxon>
        <taxon>Bivalvia</taxon>
        <taxon>Autobranchia</taxon>
        <taxon>Heteroconchia</taxon>
        <taxon>Palaeoheterodonta</taxon>
        <taxon>Unionida</taxon>
        <taxon>Unionoidea</taxon>
        <taxon>Unionidae</taxon>
        <taxon>Ambleminae</taxon>
        <taxon>Lampsilini</taxon>
        <taxon>Potamilus</taxon>
    </lineage>
</organism>
<gene>
    <name evidence="1" type="ORF">CHS0354_015930</name>
</gene>
<dbReference type="AlphaFoldDB" id="A0AAE0SAI9"/>
<evidence type="ECO:0000313" key="1">
    <source>
        <dbReference type="EMBL" id="KAK3588410.1"/>
    </source>
</evidence>
<accession>A0AAE0SAI9</accession>
<comment type="caution">
    <text evidence="1">The sequence shown here is derived from an EMBL/GenBank/DDBJ whole genome shotgun (WGS) entry which is preliminary data.</text>
</comment>
<evidence type="ECO:0000313" key="2">
    <source>
        <dbReference type="Proteomes" id="UP001195483"/>
    </source>
</evidence>